<sequence>MMIHNRIFIRYEVLLFLFYCYVSFFLPDCIPSRMAWSDEQAREDTSPQYFGKRVANTPWPMHRHDLHHTGRSPYVGTQTNEIKWTFQAGDVISSSPVIGIDGTIYFGSQDKHLYALNPDGSLKWKFETKAEVDSRPQLILKE</sequence>
<organism evidence="2 3">
    <name type="scientific">Candidatus Scalindua rubra</name>
    <dbReference type="NCBI Taxonomy" id="1872076"/>
    <lineage>
        <taxon>Bacteria</taxon>
        <taxon>Pseudomonadati</taxon>
        <taxon>Planctomycetota</taxon>
        <taxon>Candidatus Brocadiia</taxon>
        <taxon>Candidatus Brocadiales</taxon>
        <taxon>Candidatus Scalinduaceae</taxon>
        <taxon>Candidatus Scalindua</taxon>
    </lineage>
</organism>
<dbReference type="Proteomes" id="UP000094056">
    <property type="component" value="Unassembled WGS sequence"/>
</dbReference>
<dbReference type="Gene3D" id="2.130.10.10">
    <property type="entry name" value="YVTN repeat-like/Quinoprotein amine dehydrogenase"/>
    <property type="match status" value="1"/>
</dbReference>
<dbReference type="AlphaFoldDB" id="A0A1E3X9T4"/>
<proteinExistence type="predicted"/>
<keyword evidence="1" id="KW-0812">Transmembrane</keyword>
<dbReference type="InterPro" id="IPR011047">
    <property type="entry name" value="Quinoprotein_ADH-like_sf"/>
</dbReference>
<evidence type="ECO:0000313" key="2">
    <source>
        <dbReference type="EMBL" id="ODS32378.1"/>
    </source>
</evidence>
<dbReference type="InterPro" id="IPR015943">
    <property type="entry name" value="WD40/YVTN_repeat-like_dom_sf"/>
</dbReference>
<evidence type="ECO:0000256" key="1">
    <source>
        <dbReference type="SAM" id="Phobius"/>
    </source>
</evidence>
<protein>
    <submittedName>
        <fullName evidence="2">Uncharacterized protein</fullName>
    </submittedName>
</protein>
<dbReference type="EMBL" id="MAYW01000065">
    <property type="protein sequence ID" value="ODS32378.1"/>
    <property type="molecule type" value="Genomic_DNA"/>
</dbReference>
<keyword evidence="1" id="KW-0472">Membrane</keyword>
<keyword evidence="1" id="KW-1133">Transmembrane helix</keyword>
<feature type="transmembrane region" description="Helical" evidence="1">
    <location>
        <begin position="7"/>
        <end position="26"/>
    </location>
</feature>
<evidence type="ECO:0000313" key="3">
    <source>
        <dbReference type="Proteomes" id="UP000094056"/>
    </source>
</evidence>
<accession>A0A1E3X9T4</accession>
<reference evidence="2 3" key="1">
    <citation type="submission" date="2016-07" db="EMBL/GenBank/DDBJ databases">
        <title>Draft genome of Scalindua rubra, obtained from a brine-seawater interface in the Red Sea, sheds light on salt adaptation in anammox bacteria.</title>
        <authorList>
            <person name="Speth D.R."/>
            <person name="Lagkouvardos I."/>
            <person name="Wang Y."/>
            <person name="Qian P.-Y."/>
            <person name="Dutilh B.E."/>
            <person name="Jetten M.S."/>
        </authorList>
    </citation>
    <scope>NUCLEOTIDE SEQUENCE [LARGE SCALE GENOMIC DNA]</scope>
    <source>
        <strain evidence="2">BSI-1</strain>
    </source>
</reference>
<dbReference type="InterPro" id="IPR018391">
    <property type="entry name" value="PQQ_b-propeller_rpt"/>
</dbReference>
<dbReference type="SMART" id="SM00564">
    <property type="entry name" value="PQQ"/>
    <property type="match status" value="1"/>
</dbReference>
<comment type="caution">
    <text evidence="2">The sequence shown here is derived from an EMBL/GenBank/DDBJ whole genome shotgun (WGS) entry which is preliminary data.</text>
</comment>
<gene>
    <name evidence="2" type="ORF">SCARUB_02489</name>
</gene>
<name>A0A1E3X9T4_9BACT</name>
<dbReference type="SUPFAM" id="SSF50998">
    <property type="entry name" value="Quinoprotein alcohol dehydrogenase-like"/>
    <property type="match status" value="1"/>
</dbReference>